<name>A0A2W2CNS2_9ACTN</name>
<evidence type="ECO:0000313" key="1">
    <source>
        <dbReference type="EMBL" id="PZG01132.1"/>
    </source>
</evidence>
<reference evidence="1 2" key="1">
    <citation type="submission" date="2018-01" db="EMBL/GenBank/DDBJ databases">
        <title>Draft genome sequence of Salinispora sp. 13K206.</title>
        <authorList>
            <person name="Sahin N."/>
            <person name="Saygin H."/>
            <person name="Ay H."/>
        </authorList>
    </citation>
    <scope>NUCLEOTIDE SEQUENCE [LARGE SCALE GENOMIC DNA]</scope>
    <source>
        <strain evidence="1 2">13K206</strain>
    </source>
</reference>
<dbReference type="RefSeq" id="WP_111133613.1">
    <property type="nucleotide sequence ID" value="NZ_POUB01000035.1"/>
</dbReference>
<evidence type="ECO:0000313" key="2">
    <source>
        <dbReference type="Proteomes" id="UP000248749"/>
    </source>
</evidence>
<proteinExistence type="predicted"/>
<protein>
    <submittedName>
        <fullName evidence="1">Uncharacterized protein</fullName>
    </submittedName>
</protein>
<organism evidence="1 2">
    <name type="scientific">Micromonospora deserti</name>
    <dbReference type="NCBI Taxonomy" id="2070366"/>
    <lineage>
        <taxon>Bacteria</taxon>
        <taxon>Bacillati</taxon>
        <taxon>Actinomycetota</taxon>
        <taxon>Actinomycetes</taxon>
        <taxon>Micromonosporales</taxon>
        <taxon>Micromonosporaceae</taxon>
        <taxon>Micromonospora</taxon>
    </lineage>
</organism>
<comment type="caution">
    <text evidence="1">The sequence shown here is derived from an EMBL/GenBank/DDBJ whole genome shotgun (WGS) entry which is preliminary data.</text>
</comment>
<accession>A0A2W2CNS2</accession>
<keyword evidence="2" id="KW-1185">Reference proteome</keyword>
<dbReference type="Proteomes" id="UP000248749">
    <property type="component" value="Unassembled WGS sequence"/>
</dbReference>
<gene>
    <name evidence="1" type="ORF">C1I99_08230</name>
</gene>
<sequence length="98" mass="10230">MGAGQRAELVAVVQQPGRQPATGGPVDRLGEQLDRAAAHLDRDNVVLAERAEQGGEGRHQVGVVAARCRASAARRRCAAGQATTAAHLGTLVTDVLQW</sequence>
<dbReference type="EMBL" id="POUB01000035">
    <property type="protein sequence ID" value="PZG01132.1"/>
    <property type="molecule type" value="Genomic_DNA"/>
</dbReference>
<dbReference type="AlphaFoldDB" id="A0A2W2CNS2"/>